<dbReference type="AlphaFoldDB" id="A0A9W4QTB8"/>
<evidence type="ECO:0000313" key="2">
    <source>
        <dbReference type="EMBL" id="CAH9052169.1"/>
    </source>
</evidence>
<keyword evidence="1" id="KW-0812">Transmembrane</keyword>
<name>A0A9W4QTB8_PSEHA</name>
<organism evidence="2 3">
    <name type="scientific">Pseudoalteromonas haloplanktis</name>
    <name type="common">Alteromonas haloplanktis</name>
    <dbReference type="NCBI Taxonomy" id="228"/>
    <lineage>
        <taxon>Bacteria</taxon>
        <taxon>Pseudomonadati</taxon>
        <taxon>Pseudomonadota</taxon>
        <taxon>Gammaproteobacteria</taxon>
        <taxon>Alteromonadales</taxon>
        <taxon>Pseudoalteromonadaceae</taxon>
        <taxon>Pseudoalteromonas</taxon>
    </lineage>
</organism>
<keyword evidence="1" id="KW-1133">Transmembrane helix</keyword>
<evidence type="ECO:0000313" key="3">
    <source>
        <dbReference type="Proteomes" id="UP001152447"/>
    </source>
</evidence>
<evidence type="ECO:0000256" key="1">
    <source>
        <dbReference type="SAM" id="Phobius"/>
    </source>
</evidence>
<reference evidence="2" key="1">
    <citation type="submission" date="2022-07" db="EMBL/GenBank/DDBJ databases">
        <authorList>
            <person name="Criscuolo A."/>
        </authorList>
    </citation>
    <scope>NUCLEOTIDE SEQUENCE</scope>
    <source>
        <strain evidence="2">CIP103197</strain>
    </source>
</reference>
<feature type="transmembrane region" description="Helical" evidence="1">
    <location>
        <begin position="12"/>
        <end position="30"/>
    </location>
</feature>
<comment type="caution">
    <text evidence="2">The sequence shown here is derived from an EMBL/GenBank/DDBJ whole genome shotgun (WGS) entry which is preliminary data.</text>
</comment>
<protein>
    <submittedName>
        <fullName evidence="2">Uncharacterized protein</fullName>
    </submittedName>
</protein>
<dbReference type="Proteomes" id="UP001152447">
    <property type="component" value="Unassembled WGS sequence"/>
</dbReference>
<keyword evidence="3" id="KW-1185">Reference proteome</keyword>
<dbReference type="EMBL" id="CAMAPB010000005">
    <property type="protein sequence ID" value="CAH9052169.1"/>
    <property type="molecule type" value="Genomic_DNA"/>
</dbReference>
<sequence>MKIMHSSYIKSNISYVIMILIAVQSVFFSLEELEINLSESSFSSSLTKSITPLKAPEDSNMLEVNNSNSSIDNCNFCCCCHLFLNADSSCNIFQAIEYFLTYALVSPELKGYISVPFRPPKYA</sequence>
<keyword evidence="1" id="KW-0472">Membrane</keyword>
<accession>A0A9W4QTB8</accession>
<proteinExistence type="predicted"/>
<gene>
    <name evidence="2" type="ORF">PSEHALCIP103_00564</name>
</gene>